<accession>A0A171KWE7</accession>
<gene>
    <name evidence="2" type="ORF">AAV32_02710</name>
    <name evidence="3" type="ORF">EV679_0705</name>
</gene>
<evidence type="ECO:0000259" key="1">
    <source>
        <dbReference type="PROSITE" id="PS51085"/>
    </source>
</evidence>
<dbReference type="EMBL" id="SGWZ01000001">
    <property type="protein sequence ID" value="RZS73509.1"/>
    <property type="molecule type" value="Genomic_DNA"/>
</dbReference>
<dbReference type="InterPro" id="IPR036010">
    <property type="entry name" value="2Fe-2S_ferredoxin-like_sf"/>
</dbReference>
<dbReference type="GeneID" id="99727791"/>
<dbReference type="STRING" id="206506.AAV32_02710"/>
<reference evidence="3 5" key="2">
    <citation type="submission" date="2019-02" db="EMBL/GenBank/DDBJ databases">
        <title>Genomic Encyclopedia of Type Strains, Phase IV (KMG-IV): sequencing the most valuable type-strain genomes for metagenomic binning, comparative biology and taxonomic classification.</title>
        <authorList>
            <person name="Goeker M."/>
        </authorList>
    </citation>
    <scope>NUCLEOTIDE SEQUENCE [LARGE SCALE GENOMIC DNA]</scope>
    <source>
        <strain evidence="3 5">DSM 16618</strain>
    </source>
</reference>
<protein>
    <submittedName>
        <fullName evidence="3">Ferredoxin</fullName>
    </submittedName>
</protein>
<evidence type="ECO:0000313" key="3">
    <source>
        <dbReference type="EMBL" id="RZS73509.1"/>
    </source>
</evidence>
<dbReference type="Proteomes" id="UP000292039">
    <property type="component" value="Unassembled WGS sequence"/>
</dbReference>
<dbReference type="GO" id="GO:0051537">
    <property type="term" value="F:2 iron, 2 sulfur cluster binding"/>
    <property type="evidence" value="ECO:0007669"/>
    <property type="project" value="InterPro"/>
</dbReference>
<dbReference type="OrthoDB" id="370747at2"/>
<organism evidence="2 4">
    <name type="scientific">Kerstersia gyiorum</name>
    <dbReference type="NCBI Taxonomy" id="206506"/>
    <lineage>
        <taxon>Bacteria</taxon>
        <taxon>Pseudomonadati</taxon>
        <taxon>Pseudomonadota</taxon>
        <taxon>Betaproteobacteria</taxon>
        <taxon>Burkholderiales</taxon>
        <taxon>Alcaligenaceae</taxon>
        <taxon>Kerstersia</taxon>
    </lineage>
</organism>
<dbReference type="PROSITE" id="PS00197">
    <property type="entry name" value="2FE2S_FER_1"/>
    <property type="match status" value="1"/>
</dbReference>
<dbReference type="NCBIfam" id="NF007985">
    <property type="entry name" value="PRK10713.1"/>
    <property type="match status" value="1"/>
</dbReference>
<dbReference type="InterPro" id="IPR006058">
    <property type="entry name" value="2Fe2S_fd_BS"/>
</dbReference>
<comment type="caution">
    <text evidence="2">The sequence shown here is derived from an EMBL/GenBank/DDBJ whole genome shotgun (WGS) entry which is preliminary data.</text>
</comment>
<dbReference type="InterPro" id="IPR012675">
    <property type="entry name" value="Beta-grasp_dom_sf"/>
</dbReference>
<dbReference type="Pfam" id="PF00111">
    <property type="entry name" value="Fer2"/>
    <property type="match status" value="1"/>
</dbReference>
<keyword evidence="4" id="KW-1185">Reference proteome</keyword>
<dbReference type="PATRIC" id="fig|206506.3.peg.597"/>
<sequence>MSSTKTRVTSVSTRDKHFHLLEGETLLEGLERTGHEVEYQCRSGYCGMCRMTLIQGNVTYESLPLAFVGPSEVLPCCCTLETPVTVDCGLRSDLDSQYELFREDLLDDPRHDQA</sequence>
<dbReference type="CDD" id="cd00207">
    <property type="entry name" value="fer2"/>
    <property type="match status" value="1"/>
</dbReference>
<feature type="domain" description="2Fe-2S ferredoxin-type" evidence="1">
    <location>
        <begin position="6"/>
        <end position="96"/>
    </location>
</feature>
<dbReference type="Gene3D" id="3.10.20.30">
    <property type="match status" value="1"/>
</dbReference>
<dbReference type="Proteomes" id="UP000078084">
    <property type="component" value="Unassembled WGS sequence"/>
</dbReference>
<evidence type="ECO:0000313" key="2">
    <source>
        <dbReference type="EMBL" id="KKO73214.1"/>
    </source>
</evidence>
<dbReference type="RefSeq" id="WP_068367271.1">
    <property type="nucleotide sequence ID" value="NZ_CBCSEB010000002.1"/>
</dbReference>
<evidence type="ECO:0000313" key="5">
    <source>
        <dbReference type="Proteomes" id="UP000292039"/>
    </source>
</evidence>
<name>A0A171KWE7_9BURK</name>
<dbReference type="PROSITE" id="PS51085">
    <property type="entry name" value="2FE2S_FER_2"/>
    <property type="match status" value="1"/>
</dbReference>
<dbReference type="EMBL" id="LBNE01000001">
    <property type="protein sequence ID" value="KKO73214.1"/>
    <property type="molecule type" value="Genomic_DNA"/>
</dbReference>
<reference evidence="2 4" key="1">
    <citation type="submission" date="2015-04" db="EMBL/GenBank/DDBJ databases">
        <title>Genome sequence of Kerstersia gyiorum CG1.</title>
        <authorList>
            <person name="Greninger A.L."/>
            <person name="Kozyreva V."/>
            <person name="Chaturvedi V."/>
        </authorList>
    </citation>
    <scope>NUCLEOTIDE SEQUENCE [LARGE SCALE GENOMIC DNA]</scope>
    <source>
        <strain evidence="2 4">CG1</strain>
    </source>
</reference>
<dbReference type="InterPro" id="IPR001041">
    <property type="entry name" value="2Fe-2S_ferredoxin-type"/>
</dbReference>
<dbReference type="SUPFAM" id="SSF54292">
    <property type="entry name" value="2Fe-2S ferredoxin-like"/>
    <property type="match status" value="1"/>
</dbReference>
<proteinExistence type="predicted"/>
<evidence type="ECO:0000313" key="4">
    <source>
        <dbReference type="Proteomes" id="UP000078084"/>
    </source>
</evidence>
<dbReference type="AlphaFoldDB" id="A0A171KWE7"/>